<accession>A0ABR2VKV6</accession>
<organism evidence="1 2">
    <name type="scientific">Basidiobolus ranarum</name>
    <dbReference type="NCBI Taxonomy" id="34480"/>
    <lineage>
        <taxon>Eukaryota</taxon>
        <taxon>Fungi</taxon>
        <taxon>Fungi incertae sedis</taxon>
        <taxon>Zoopagomycota</taxon>
        <taxon>Entomophthoromycotina</taxon>
        <taxon>Basidiobolomycetes</taxon>
        <taxon>Basidiobolales</taxon>
        <taxon>Basidiobolaceae</taxon>
        <taxon>Basidiobolus</taxon>
    </lineage>
</organism>
<evidence type="ECO:0000313" key="1">
    <source>
        <dbReference type="EMBL" id="KAK9674665.1"/>
    </source>
</evidence>
<keyword evidence="2" id="KW-1185">Reference proteome</keyword>
<reference evidence="1 2" key="1">
    <citation type="submission" date="2023-04" db="EMBL/GenBank/DDBJ databases">
        <title>Genome of Basidiobolus ranarum AG-B5.</title>
        <authorList>
            <person name="Stajich J.E."/>
            <person name="Carter-House D."/>
            <person name="Gryganskyi A."/>
        </authorList>
    </citation>
    <scope>NUCLEOTIDE SEQUENCE [LARGE SCALE GENOMIC DNA]</scope>
    <source>
        <strain evidence="1 2">AG-B5</strain>
    </source>
</reference>
<comment type="caution">
    <text evidence="1">The sequence shown here is derived from an EMBL/GenBank/DDBJ whole genome shotgun (WGS) entry which is preliminary data.</text>
</comment>
<sequence length="61" mass="7053">MSRLSLSPKGEFDDIVNLETDLLPIMGKDIPNTDEMFQPVIDEEVLPDQIDEVMEIFIRYP</sequence>
<dbReference type="Proteomes" id="UP001479436">
    <property type="component" value="Unassembled WGS sequence"/>
</dbReference>
<dbReference type="EMBL" id="JASJQH010010149">
    <property type="protein sequence ID" value="KAK9674665.1"/>
    <property type="molecule type" value="Genomic_DNA"/>
</dbReference>
<protein>
    <submittedName>
        <fullName evidence="1">Uncharacterized protein</fullName>
    </submittedName>
</protein>
<proteinExistence type="predicted"/>
<gene>
    <name evidence="1" type="ORF">K7432_017031</name>
</gene>
<name>A0ABR2VKV6_9FUNG</name>
<evidence type="ECO:0000313" key="2">
    <source>
        <dbReference type="Proteomes" id="UP001479436"/>
    </source>
</evidence>